<reference evidence="2 3" key="1">
    <citation type="submission" date="2017-02" db="EMBL/GenBank/DDBJ databases">
        <authorList>
            <person name="Peterson S.W."/>
        </authorList>
    </citation>
    <scope>NUCLEOTIDE SEQUENCE [LARGE SCALE GENOMIC DNA]</scope>
    <source>
        <strain evidence="2 3">ATCC 27749</strain>
    </source>
</reference>
<dbReference type="InterPro" id="IPR037185">
    <property type="entry name" value="EmrE-like"/>
</dbReference>
<dbReference type="Proteomes" id="UP000190286">
    <property type="component" value="Unassembled WGS sequence"/>
</dbReference>
<dbReference type="SUPFAM" id="SSF103481">
    <property type="entry name" value="Multidrug resistance efflux transporter EmrE"/>
    <property type="match status" value="1"/>
</dbReference>
<dbReference type="Gene3D" id="1.10.3730.20">
    <property type="match status" value="1"/>
</dbReference>
<evidence type="ECO:0000313" key="3">
    <source>
        <dbReference type="Proteomes" id="UP000190286"/>
    </source>
</evidence>
<evidence type="ECO:0000313" key="2">
    <source>
        <dbReference type="EMBL" id="SKA85623.1"/>
    </source>
</evidence>
<feature type="transmembrane region" description="Helical" evidence="1">
    <location>
        <begin position="93"/>
        <end position="111"/>
    </location>
</feature>
<dbReference type="RefSeq" id="WP_078784458.1">
    <property type="nucleotide sequence ID" value="NZ_CAJKTF010000004.1"/>
</dbReference>
<dbReference type="GeneID" id="93337991"/>
<protein>
    <recommendedName>
        <fullName evidence="4">Transporter</fullName>
    </recommendedName>
</protein>
<keyword evidence="1" id="KW-0472">Membrane</keyword>
<proteinExistence type="predicted"/>
<dbReference type="EMBL" id="FUYF01000007">
    <property type="protein sequence ID" value="SKA85623.1"/>
    <property type="molecule type" value="Genomic_DNA"/>
</dbReference>
<dbReference type="STRING" id="745368.SAMN02745178_01526"/>
<gene>
    <name evidence="2" type="ORF">SAMN02745178_01526</name>
</gene>
<sequence>MKQAKWFLLLHVILGIYAGSSVCSKLAAQQPFLSAAFIVLYGLMLLALVTYAVGWQQVIKHLPLTTAYANKAVTVVWGILLGLAVFGEAVTPRQVIGAVIIICGIVLFVRADNEGEGGK</sequence>
<feature type="transmembrane region" description="Helical" evidence="1">
    <location>
        <begin position="33"/>
        <end position="55"/>
    </location>
</feature>
<dbReference type="AlphaFoldDB" id="A0A1T4X7K9"/>
<keyword evidence="3" id="KW-1185">Reference proteome</keyword>
<evidence type="ECO:0008006" key="4">
    <source>
        <dbReference type="Google" id="ProtNLM"/>
    </source>
</evidence>
<organism evidence="2 3">
    <name type="scientific">Gemmiger formicilis</name>
    <dbReference type="NCBI Taxonomy" id="745368"/>
    <lineage>
        <taxon>Bacteria</taxon>
        <taxon>Bacillati</taxon>
        <taxon>Bacillota</taxon>
        <taxon>Clostridia</taxon>
        <taxon>Eubacteriales</taxon>
        <taxon>Gemmiger</taxon>
    </lineage>
</organism>
<evidence type="ECO:0000256" key="1">
    <source>
        <dbReference type="SAM" id="Phobius"/>
    </source>
</evidence>
<keyword evidence="1" id="KW-0812">Transmembrane</keyword>
<dbReference type="OrthoDB" id="3192564at2"/>
<keyword evidence="1" id="KW-1133">Transmembrane helix</keyword>
<accession>A0A1T4X7K9</accession>
<name>A0A1T4X7K9_9FIRM</name>
<feature type="transmembrane region" description="Helical" evidence="1">
    <location>
        <begin position="67"/>
        <end position="87"/>
    </location>
</feature>